<proteinExistence type="predicted"/>
<evidence type="ECO:0000313" key="2">
    <source>
        <dbReference type="Proteomes" id="UP000595437"/>
    </source>
</evidence>
<keyword evidence="2" id="KW-1185">Reference proteome</keyword>
<organism evidence="1 2">
    <name type="scientific">Caligus rogercresseyi</name>
    <name type="common">Sea louse</name>
    <dbReference type="NCBI Taxonomy" id="217165"/>
    <lineage>
        <taxon>Eukaryota</taxon>
        <taxon>Metazoa</taxon>
        <taxon>Ecdysozoa</taxon>
        <taxon>Arthropoda</taxon>
        <taxon>Crustacea</taxon>
        <taxon>Multicrustacea</taxon>
        <taxon>Hexanauplia</taxon>
        <taxon>Copepoda</taxon>
        <taxon>Siphonostomatoida</taxon>
        <taxon>Caligidae</taxon>
        <taxon>Caligus</taxon>
    </lineage>
</organism>
<reference evidence="2" key="1">
    <citation type="submission" date="2021-01" db="EMBL/GenBank/DDBJ databases">
        <title>Caligus Genome Assembly.</title>
        <authorList>
            <person name="Gallardo-Escarate C."/>
        </authorList>
    </citation>
    <scope>NUCLEOTIDE SEQUENCE [LARGE SCALE GENOMIC DNA]</scope>
</reference>
<accession>A0A7T8HFP4</accession>
<dbReference type="Proteomes" id="UP000595437">
    <property type="component" value="Chromosome 6"/>
</dbReference>
<name>A0A7T8HFP4_CALRO</name>
<gene>
    <name evidence="1" type="ORF">FKW44_009809</name>
</gene>
<feature type="non-terminal residue" evidence="1">
    <location>
        <position position="1"/>
    </location>
</feature>
<dbReference type="AlphaFoldDB" id="A0A7T8HFP4"/>
<protein>
    <submittedName>
        <fullName evidence="1">Uncharacterized protein</fullName>
    </submittedName>
</protein>
<evidence type="ECO:0000313" key="1">
    <source>
        <dbReference type="EMBL" id="QQP49228.1"/>
    </source>
</evidence>
<sequence length="81" mass="9395">LLISANLLKFSRPCKDCGVIFNSIIHAFAECRSVDILVRFIKLNVRAWMHLTLESTAKPLFYLAFQVKGFREDKSYKQRST</sequence>
<dbReference type="EMBL" id="CP045895">
    <property type="protein sequence ID" value="QQP49228.1"/>
    <property type="molecule type" value="Genomic_DNA"/>
</dbReference>